<reference evidence="3" key="1">
    <citation type="submission" date="2017-03" db="EMBL/GenBank/DDBJ databases">
        <title>Genomes of endolithic fungi from Antarctica.</title>
        <authorList>
            <person name="Coleine C."/>
            <person name="Masonjones S."/>
            <person name="Stajich J.E."/>
        </authorList>
    </citation>
    <scope>NUCLEOTIDE SEQUENCE [LARGE SCALE GENOMIC DNA]</scope>
    <source>
        <strain evidence="3">CCFEE 5527</strain>
    </source>
</reference>
<dbReference type="AlphaFoldDB" id="A0A1V8TUF3"/>
<proteinExistence type="predicted"/>
<evidence type="ECO:0000256" key="1">
    <source>
        <dbReference type="ARBA" id="ARBA00023136"/>
    </source>
</evidence>
<dbReference type="InterPro" id="IPR033308">
    <property type="entry name" value="PGAP5/Cdc1/Ted1"/>
</dbReference>
<evidence type="ECO:0000313" key="3">
    <source>
        <dbReference type="Proteomes" id="UP000192596"/>
    </source>
</evidence>
<name>A0A1V8TUF3_9PEZI</name>
<dbReference type="OrthoDB" id="9984693at2759"/>
<dbReference type="SUPFAM" id="SSF56300">
    <property type="entry name" value="Metallo-dependent phosphatases"/>
    <property type="match status" value="1"/>
</dbReference>
<sequence length="495" mass="55611">MRLAPLLWQLFRFLLPPTLIGLTWIYTYPFLYDCSFPPAVPSELACHLPGSEQPGRAAETAPFRLLCLADPQLEGGSSVPDYELETVWREQGAKGVAGRLGRRWRKQLDLWGNDRFLAHIYWMISWWTGPTHTVVLGDLLGSQWIDDEEFEKRKQRFWGTVFRGSEMVSTELIGKGSVEEGFEGWERRIISLAGNHDVGYAGDLDESRLKRWEEGFGEVNWEVMFRLSEKGGSNETTSTTVRSPLEALSTPELRLVVLNSMNLDSPALHTELQKDTWDFLSSTLPVSSLSKPLANTGTILLTHIPLHKTSSHCTDKPFTDHFSATEGGGIREQNLLSSSSSEAVLNGLMAAGSSALILDGHDHEGCDTFHYSHPETSDWTTEPFFRPRLSLRPNNTHLQHSPIDWDRGNGIREITVRSMMGEFLGNAGLLSAWWDAGEEKWKFEYESCAFGVQHIWWAGHVLALMEGSLGLAALVRGELEGRRTKAELGREKKAQ</sequence>
<dbReference type="EMBL" id="NAJO01000001">
    <property type="protein sequence ID" value="OQO14956.1"/>
    <property type="molecule type" value="Genomic_DNA"/>
</dbReference>
<keyword evidence="3" id="KW-1185">Reference proteome</keyword>
<dbReference type="GO" id="GO:0016020">
    <property type="term" value="C:membrane"/>
    <property type="evidence" value="ECO:0007669"/>
    <property type="project" value="GOC"/>
</dbReference>
<dbReference type="InterPro" id="IPR029052">
    <property type="entry name" value="Metallo-depent_PP-like"/>
</dbReference>
<organism evidence="2 3">
    <name type="scientific">Cryoendolithus antarcticus</name>
    <dbReference type="NCBI Taxonomy" id="1507870"/>
    <lineage>
        <taxon>Eukaryota</taxon>
        <taxon>Fungi</taxon>
        <taxon>Dikarya</taxon>
        <taxon>Ascomycota</taxon>
        <taxon>Pezizomycotina</taxon>
        <taxon>Dothideomycetes</taxon>
        <taxon>Dothideomycetidae</taxon>
        <taxon>Cladosporiales</taxon>
        <taxon>Cladosporiaceae</taxon>
        <taxon>Cryoendolithus</taxon>
    </lineage>
</organism>
<comment type="caution">
    <text evidence="2">The sequence shown here is derived from an EMBL/GenBank/DDBJ whole genome shotgun (WGS) entry which is preliminary data.</text>
</comment>
<dbReference type="PANTHER" id="PTHR13315">
    <property type="entry name" value="METALLO PHOSPHOESTERASE RELATED"/>
    <property type="match status" value="1"/>
</dbReference>
<dbReference type="GO" id="GO:0006506">
    <property type="term" value="P:GPI anchor biosynthetic process"/>
    <property type="evidence" value="ECO:0007669"/>
    <property type="project" value="InterPro"/>
</dbReference>
<dbReference type="Gene3D" id="3.60.21.10">
    <property type="match status" value="1"/>
</dbReference>
<accession>A0A1V8TUF3</accession>
<keyword evidence="1" id="KW-0472">Membrane</keyword>
<dbReference type="FunCoup" id="A0A1V8TUF3">
    <property type="interactions" value="122"/>
</dbReference>
<dbReference type="PANTHER" id="PTHR13315:SF1">
    <property type="entry name" value="PROTEIN TED1"/>
    <property type="match status" value="1"/>
</dbReference>
<evidence type="ECO:0000313" key="2">
    <source>
        <dbReference type="EMBL" id="OQO14956.1"/>
    </source>
</evidence>
<dbReference type="Proteomes" id="UP000192596">
    <property type="component" value="Unassembled WGS sequence"/>
</dbReference>
<protein>
    <recommendedName>
        <fullName evidence="4">Calcineurin-like phosphoesterase domain-containing protein</fullName>
    </recommendedName>
</protein>
<dbReference type="InParanoid" id="A0A1V8TUF3"/>
<evidence type="ECO:0008006" key="4">
    <source>
        <dbReference type="Google" id="ProtNLM"/>
    </source>
</evidence>
<dbReference type="GO" id="GO:0005783">
    <property type="term" value="C:endoplasmic reticulum"/>
    <property type="evidence" value="ECO:0007669"/>
    <property type="project" value="TreeGrafter"/>
</dbReference>
<dbReference type="STRING" id="1507870.A0A1V8TUF3"/>
<gene>
    <name evidence="2" type="ORF">B0A48_00338</name>
</gene>